<evidence type="ECO:0000256" key="3">
    <source>
        <dbReference type="ARBA" id="ARBA00009609"/>
    </source>
</evidence>
<keyword evidence="8 14" id="KW-0049">Antioxidant</keyword>
<dbReference type="EMBL" id="HE806316">
    <property type="protein sequence ID" value="CCH57878.1"/>
    <property type="molecule type" value="Genomic_DNA"/>
</dbReference>
<evidence type="ECO:0000313" key="19">
    <source>
        <dbReference type="Proteomes" id="UP000002866"/>
    </source>
</evidence>
<evidence type="ECO:0000256" key="14">
    <source>
        <dbReference type="PIRNR" id="PIRNR017267"/>
    </source>
</evidence>
<accession>I2GUS6</accession>
<gene>
    <name evidence="18" type="primary">TBLA0A00770</name>
    <name evidence="18" type="ORF">TBLA_0A00770</name>
</gene>
<evidence type="ECO:0000256" key="2">
    <source>
        <dbReference type="ARBA" id="ARBA00004496"/>
    </source>
</evidence>
<comment type="subcellular location">
    <subcellularLocation>
        <location evidence="2">Cytoplasm</location>
    </subcellularLocation>
    <subcellularLocation>
        <location evidence="1">Nucleus</location>
    </subcellularLocation>
</comment>
<dbReference type="EC" id="1.8.98.2" evidence="4 14"/>
<comment type="similarity">
    <text evidence="3 14">Belongs to the sulfiredoxin family.</text>
</comment>
<dbReference type="InterPro" id="IPR016692">
    <property type="entry name" value="Sulfiredoxin"/>
</dbReference>
<keyword evidence="5" id="KW-0963">Cytoplasm</keyword>
<feature type="binding site" evidence="15">
    <location>
        <begin position="81"/>
        <end position="84"/>
    </location>
    <ligand>
        <name>ATP</name>
        <dbReference type="ChEBI" id="CHEBI:30616"/>
    </ligand>
</feature>
<organism evidence="18 19">
    <name type="scientific">Henningerozyma blattae (strain ATCC 34711 / CBS 6284 / DSM 70876 / NBRC 10599 / NRRL Y-10934 / UCD 77-7)</name>
    <name type="common">Yeast</name>
    <name type="synonym">Tetrapisispora blattae</name>
    <dbReference type="NCBI Taxonomy" id="1071380"/>
    <lineage>
        <taxon>Eukaryota</taxon>
        <taxon>Fungi</taxon>
        <taxon>Dikarya</taxon>
        <taxon>Ascomycota</taxon>
        <taxon>Saccharomycotina</taxon>
        <taxon>Saccharomycetes</taxon>
        <taxon>Saccharomycetales</taxon>
        <taxon>Saccharomycetaceae</taxon>
        <taxon>Henningerozyma</taxon>
    </lineage>
</organism>
<reference evidence="18 19" key="1">
    <citation type="journal article" date="2011" name="Proc. Natl. Acad. Sci. U.S.A.">
        <title>Evolutionary erosion of yeast sex chromosomes by mating-type switching accidents.</title>
        <authorList>
            <person name="Gordon J.L."/>
            <person name="Armisen D."/>
            <person name="Proux-Wera E."/>
            <person name="Oheigeartaigh S.S."/>
            <person name="Byrne K.P."/>
            <person name="Wolfe K.H."/>
        </authorList>
    </citation>
    <scope>NUCLEOTIDE SEQUENCE [LARGE SCALE GENOMIC DNA]</scope>
    <source>
        <strain evidence="19">ATCC 34711 / CBS 6284 / DSM 70876 / NBRC 10599 / NRRL Y-10934 / UCD 77-7</strain>
    </source>
</reference>
<evidence type="ECO:0000256" key="9">
    <source>
        <dbReference type="ARBA" id="ARBA00023002"/>
    </source>
</evidence>
<dbReference type="PANTHER" id="PTHR21348:SF2">
    <property type="entry name" value="SULFIREDOXIN-1"/>
    <property type="match status" value="1"/>
</dbReference>
<name>I2GUS6_HENB6</name>
<dbReference type="HOGENOM" id="CLU_124532_1_1_1"/>
<dbReference type="GO" id="GO:0005524">
    <property type="term" value="F:ATP binding"/>
    <property type="evidence" value="ECO:0007669"/>
    <property type="project" value="UniProtKB-KW"/>
</dbReference>
<evidence type="ECO:0000256" key="15">
    <source>
        <dbReference type="PIRSR" id="PIRSR017267-1"/>
    </source>
</evidence>
<dbReference type="PANTHER" id="PTHR21348">
    <property type="match status" value="1"/>
</dbReference>
<proteinExistence type="inferred from homology"/>
<keyword evidence="9 14" id="KW-0560">Oxidoreductase</keyword>
<dbReference type="RefSeq" id="XP_004177397.1">
    <property type="nucleotide sequence ID" value="XM_004177349.1"/>
</dbReference>
<dbReference type="InterPro" id="IPR036086">
    <property type="entry name" value="ParB/Sulfiredoxin_sf"/>
</dbReference>
<dbReference type="Proteomes" id="UP000002866">
    <property type="component" value="Chromosome 1"/>
</dbReference>
<dbReference type="GeneID" id="14492779"/>
<sequence length="146" mass="16197">MSLQTRNLPITLVPLSQIHRPIQPELDQQKIESMVQTMSGRPTASSTCSLQQAIDSNGQLPAVDVLKVKEPSGEYYFAFGGCHRLQAYDKLKPKSGDADVMVRCKVLNVTRKQIKMYVGNSIDTMFQQVDRNPQLARAASSDSTLV</sequence>
<keyword evidence="7 14" id="KW-0067">ATP-binding</keyword>
<dbReference type="GO" id="GO:0034599">
    <property type="term" value="P:cellular response to oxidative stress"/>
    <property type="evidence" value="ECO:0007669"/>
    <property type="project" value="EnsemblFungi"/>
</dbReference>
<dbReference type="GO" id="GO:0005737">
    <property type="term" value="C:cytoplasm"/>
    <property type="evidence" value="ECO:0007669"/>
    <property type="project" value="UniProtKB-SubCell"/>
</dbReference>
<evidence type="ECO:0000256" key="1">
    <source>
        <dbReference type="ARBA" id="ARBA00004123"/>
    </source>
</evidence>
<evidence type="ECO:0000256" key="6">
    <source>
        <dbReference type="ARBA" id="ARBA00022741"/>
    </source>
</evidence>
<dbReference type="FunCoup" id="I2GUS6">
    <property type="interactions" value="377"/>
</dbReference>
<evidence type="ECO:0000256" key="8">
    <source>
        <dbReference type="ARBA" id="ARBA00022862"/>
    </source>
</evidence>
<keyword evidence="6 14" id="KW-0547">Nucleotide-binding</keyword>
<dbReference type="STRING" id="1071380.I2GUS6"/>
<evidence type="ECO:0000256" key="10">
    <source>
        <dbReference type="ARBA" id="ARBA00023157"/>
    </source>
</evidence>
<dbReference type="GO" id="GO:0032272">
    <property type="term" value="P:negative regulation of protein polymerization"/>
    <property type="evidence" value="ECO:0007669"/>
    <property type="project" value="EnsemblFungi"/>
</dbReference>
<dbReference type="InterPro" id="IPR003115">
    <property type="entry name" value="ParB_N"/>
</dbReference>
<dbReference type="InParanoid" id="I2GUS6"/>
<keyword evidence="10 16" id="KW-1015">Disulfide bond</keyword>
<dbReference type="PIRSF" id="PIRSF017267">
    <property type="entry name" value="Sulfiredoxin"/>
    <property type="match status" value="1"/>
</dbReference>
<feature type="domain" description="ParB-like N-terminal" evidence="17">
    <location>
        <begin position="11"/>
        <end position="122"/>
    </location>
</feature>
<dbReference type="AlphaFoldDB" id="I2GUS6"/>
<feature type="disulfide bond" description="Interchain" evidence="16">
    <location>
        <position position="82"/>
    </location>
</feature>
<dbReference type="eggNOG" id="KOG3388">
    <property type="taxonomic scope" value="Eukaryota"/>
</dbReference>
<evidence type="ECO:0000256" key="7">
    <source>
        <dbReference type="ARBA" id="ARBA00022840"/>
    </source>
</evidence>
<evidence type="ECO:0000256" key="5">
    <source>
        <dbReference type="ARBA" id="ARBA00022490"/>
    </source>
</evidence>
<dbReference type="GO" id="GO:0005634">
    <property type="term" value="C:nucleus"/>
    <property type="evidence" value="ECO:0007669"/>
    <property type="project" value="UniProtKB-SubCell"/>
</dbReference>
<keyword evidence="19" id="KW-1185">Reference proteome</keyword>
<comment type="catalytic activity">
    <reaction evidence="12 14">
        <text>S-hydroxy-S-oxy-L-cysteinyl-[peroxiredoxin] + [protein]-dithiol + ATP = S-hydroxy-L-cysteinyl-[peroxiredoxin] + [protein]-disulfide + ADP + phosphate</text>
        <dbReference type="Rhea" id="RHEA:17545"/>
        <dbReference type="Rhea" id="RHEA-COMP:10593"/>
        <dbReference type="Rhea" id="RHEA-COMP:10594"/>
        <dbReference type="Rhea" id="RHEA-COMP:13681"/>
        <dbReference type="Rhea" id="RHEA-COMP:17976"/>
        <dbReference type="ChEBI" id="CHEBI:29950"/>
        <dbReference type="ChEBI" id="CHEBI:30616"/>
        <dbReference type="ChEBI" id="CHEBI:43474"/>
        <dbReference type="ChEBI" id="CHEBI:50058"/>
        <dbReference type="ChEBI" id="CHEBI:61973"/>
        <dbReference type="ChEBI" id="CHEBI:61974"/>
        <dbReference type="ChEBI" id="CHEBI:456216"/>
        <dbReference type="EC" id="1.8.98.2"/>
    </reaction>
</comment>
<dbReference type="CDD" id="cd16395">
    <property type="entry name" value="Srx"/>
    <property type="match status" value="1"/>
</dbReference>
<dbReference type="SMART" id="SM00470">
    <property type="entry name" value="ParB"/>
    <property type="match status" value="1"/>
</dbReference>
<dbReference type="SUPFAM" id="SSF110849">
    <property type="entry name" value="ParB/Sulfiredoxin"/>
    <property type="match status" value="1"/>
</dbReference>
<evidence type="ECO:0000259" key="17">
    <source>
        <dbReference type="SMART" id="SM00470"/>
    </source>
</evidence>
<dbReference type="FunFam" id="3.90.1530.10:FF:000005">
    <property type="entry name" value="Sulfiredoxin"/>
    <property type="match status" value="1"/>
</dbReference>
<protein>
    <recommendedName>
        <fullName evidence="13 14">Sulfiredoxin</fullName>
        <ecNumber evidence="4 14">1.8.98.2</ecNumber>
    </recommendedName>
</protein>
<evidence type="ECO:0000256" key="4">
    <source>
        <dbReference type="ARBA" id="ARBA00013055"/>
    </source>
</evidence>
<dbReference type="KEGG" id="tbl:TBLA_0A00770"/>
<evidence type="ECO:0000256" key="11">
    <source>
        <dbReference type="ARBA" id="ARBA00023242"/>
    </source>
</evidence>
<evidence type="ECO:0000313" key="18">
    <source>
        <dbReference type="EMBL" id="CCH57878.1"/>
    </source>
</evidence>
<evidence type="ECO:0000256" key="16">
    <source>
        <dbReference type="PIRSR" id="PIRSR017267-2"/>
    </source>
</evidence>
<keyword evidence="11" id="KW-0539">Nucleus</keyword>
<evidence type="ECO:0000256" key="12">
    <source>
        <dbReference type="ARBA" id="ARBA00047514"/>
    </source>
</evidence>
<dbReference type="GO" id="GO:0032542">
    <property type="term" value="F:sulfiredoxin activity"/>
    <property type="evidence" value="ECO:0007669"/>
    <property type="project" value="UniProtKB-EC"/>
</dbReference>
<evidence type="ECO:0000256" key="13">
    <source>
        <dbReference type="ARBA" id="ARBA00070917"/>
    </source>
</evidence>
<dbReference type="Pfam" id="PF02195">
    <property type="entry name" value="ParB_N"/>
    <property type="match status" value="1"/>
</dbReference>
<dbReference type="OMA" id="SQIRRPI"/>
<dbReference type="OrthoDB" id="10023328at2759"/>
<dbReference type="Gene3D" id="3.90.1530.10">
    <property type="entry name" value="Conserved hypothetical protein from pyrococcus furiosus pfu- 392566-001, ParB domain"/>
    <property type="match status" value="1"/>
</dbReference>